<protein>
    <submittedName>
        <fullName evidence="1">18634_t:CDS:1</fullName>
    </submittedName>
</protein>
<comment type="caution">
    <text evidence="1">The sequence shown here is derived from an EMBL/GenBank/DDBJ whole genome shotgun (WGS) entry which is preliminary data.</text>
</comment>
<gene>
    <name evidence="1" type="ORF">RPERSI_LOCUS6985</name>
</gene>
<organism evidence="1 2">
    <name type="scientific">Racocetra persica</name>
    <dbReference type="NCBI Taxonomy" id="160502"/>
    <lineage>
        <taxon>Eukaryota</taxon>
        <taxon>Fungi</taxon>
        <taxon>Fungi incertae sedis</taxon>
        <taxon>Mucoromycota</taxon>
        <taxon>Glomeromycotina</taxon>
        <taxon>Glomeromycetes</taxon>
        <taxon>Diversisporales</taxon>
        <taxon>Gigasporaceae</taxon>
        <taxon>Racocetra</taxon>
    </lineage>
</organism>
<dbReference type="EMBL" id="CAJVQC010011502">
    <property type="protein sequence ID" value="CAG8627978.1"/>
    <property type="molecule type" value="Genomic_DNA"/>
</dbReference>
<name>A0ACA9N9W1_9GLOM</name>
<sequence>MTQKYERYLNWLKDKNLSPNSIRVYMDTLTRFPVKITTPNLREYFLAQVKYYEPASLNRIIPSSQRKFFVTIDEKELSQLKAAQVEKSPESLKREAIKNPRQRQQSSARTKEANIRKRITPHTFRRSFATLLHNNGAQLTTIQKLLGHTDYESKQPQHKSHEEQPSSR</sequence>
<evidence type="ECO:0000313" key="1">
    <source>
        <dbReference type="EMBL" id="CAG8627978.1"/>
    </source>
</evidence>
<evidence type="ECO:0000313" key="2">
    <source>
        <dbReference type="Proteomes" id="UP000789920"/>
    </source>
</evidence>
<dbReference type="Proteomes" id="UP000789920">
    <property type="component" value="Unassembled WGS sequence"/>
</dbReference>
<accession>A0ACA9N9W1</accession>
<keyword evidence="2" id="KW-1185">Reference proteome</keyword>
<proteinExistence type="predicted"/>
<reference evidence="1" key="1">
    <citation type="submission" date="2021-06" db="EMBL/GenBank/DDBJ databases">
        <authorList>
            <person name="Kallberg Y."/>
            <person name="Tangrot J."/>
            <person name="Rosling A."/>
        </authorList>
    </citation>
    <scope>NUCLEOTIDE SEQUENCE</scope>
    <source>
        <strain evidence="1">MA461A</strain>
    </source>
</reference>